<dbReference type="Proteomes" id="UP000310353">
    <property type="component" value="Unassembled WGS sequence"/>
</dbReference>
<organism evidence="2 3">
    <name type="scientific">Campylobacter aviculae</name>
    <dbReference type="NCBI Taxonomy" id="2510190"/>
    <lineage>
        <taxon>Bacteria</taxon>
        <taxon>Pseudomonadati</taxon>
        <taxon>Campylobacterota</taxon>
        <taxon>Epsilonproteobacteria</taxon>
        <taxon>Campylobacterales</taxon>
        <taxon>Campylobacteraceae</taxon>
        <taxon>Campylobacter</taxon>
    </lineage>
</organism>
<dbReference type="AlphaFoldDB" id="A0A4U7BS75"/>
<gene>
    <name evidence="2" type="ORF">CQA76_05165</name>
</gene>
<keyword evidence="3" id="KW-1185">Reference proteome</keyword>
<reference evidence="2 3" key="1">
    <citation type="submission" date="2018-05" db="EMBL/GenBank/DDBJ databases">
        <title>Novel Campyloabacter and Helicobacter Species and Strains.</title>
        <authorList>
            <person name="Mannion A.J."/>
            <person name="Shen Z."/>
            <person name="Fox J.G."/>
        </authorList>
    </citation>
    <scope>NUCLEOTIDE SEQUENCE [LARGE SCALE GENOMIC DNA]</scope>
    <source>
        <strain evidence="3">MIT17-670</strain>
    </source>
</reference>
<evidence type="ECO:0000259" key="1">
    <source>
        <dbReference type="Pfam" id="PF03831"/>
    </source>
</evidence>
<evidence type="ECO:0000313" key="3">
    <source>
        <dbReference type="Proteomes" id="UP000310353"/>
    </source>
</evidence>
<dbReference type="OrthoDB" id="9810131at2"/>
<dbReference type="EMBL" id="NXMA01000008">
    <property type="protein sequence ID" value="TKX31846.1"/>
    <property type="molecule type" value="Genomic_DNA"/>
</dbReference>
<dbReference type="Gene3D" id="2.30.30.40">
    <property type="entry name" value="SH3 Domains"/>
    <property type="match status" value="1"/>
</dbReference>
<proteinExistence type="predicted"/>
<accession>A0A4U7BS75</accession>
<name>A0A4U7BS75_9BACT</name>
<dbReference type="InterPro" id="IPR013988">
    <property type="entry name" value="YjdM_C"/>
</dbReference>
<comment type="caution">
    <text evidence="2">The sequence shown here is derived from an EMBL/GenBank/DDBJ whole genome shotgun (WGS) entry which is preliminary data.</text>
</comment>
<evidence type="ECO:0000313" key="2">
    <source>
        <dbReference type="EMBL" id="TKX31846.1"/>
    </source>
</evidence>
<dbReference type="Pfam" id="PF03831">
    <property type="entry name" value="YjdM"/>
    <property type="match status" value="1"/>
</dbReference>
<dbReference type="RefSeq" id="WP_137622371.1">
    <property type="nucleotide sequence ID" value="NZ_NXMA01000008.1"/>
</dbReference>
<protein>
    <submittedName>
        <fullName evidence="2">PhnA family protein</fullName>
    </submittedName>
</protein>
<feature type="domain" description="Protein YjdM C-terminal" evidence="1">
    <location>
        <begin position="3"/>
        <end position="68"/>
    </location>
</feature>
<sequence>MPKDANGIELNSGDNVSVIKDLKVKGASTTLKRGTTIKNIKLTAKDNEIEARVDKFGTLVLKTEFLKKI</sequence>
<dbReference type="SUPFAM" id="SSF82057">
    <property type="entry name" value="Prokaryotic SH3-related domain"/>
    <property type="match status" value="1"/>
</dbReference>